<keyword evidence="2" id="KW-1185">Reference proteome</keyword>
<sequence length="91" mass="10308">MSMTVKCPPLYSVWENDKGAKIFVEHIYDEATDLEAELEEGDDPLFFVTVIPYADRNDMDAIADELDMEQWADLVRVDGIRQTGIEPPASD</sequence>
<dbReference type="Proteomes" id="UP001558850">
    <property type="component" value="Unassembled WGS sequence"/>
</dbReference>
<proteinExistence type="predicted"/>
<dbReference type="EMBL" id="JBFRCH010000015">
    <property type="protein sequence ID" value="MEX3934806.1"/>
    <property type="molecule type" value="Genomic_DNA"/>
</dbReference>
<name>A0ACC6U5A7_9BURK</name>
<reference evidence="1" key="1">
    <citation type="submission" date="2024-07" db="EMBL/GenBank/DDBJ databases">
        <title>A survey of Mimosa microsymbionts across Brazilian biomes reveals a high diversity of Paraburkholderia nodulating endemic species, but also that Cupriavidus is common as a symbiont of widespread species.</title>
        <authorList>
            <person name="Rouws L."/>
            <person name="Barauna A."/>
            <person name="Beukes C."/>
            <person name="Rouws J.R.C."/>
            <person name="De Faria S.M."/>
            <person name="Gross E."/>
            <person name="Bueno Dos Reis Junior F."/>
            <person name="Simon M.F."/>
            <person name="Maluk M."/>
            <person name="Odee D.W."/>
            <person name="Kenicer G."/>
            <person name="Young J.P.W."/>
            <person name="Reis V.M."/>
            <person name="Zilli J."/>
            <person name="James E.K."/>
        </authorList>
    </citation>
    <scope>NUCLEOTIDE SEQUENCE</scope>
    <source>
        <strain evidence="1">EG181B</strain>
    </source>
</reference>
<comment type="caution">
    <text evidence="1">The sequence shown here is derived from an EMBL/GenBank/DDBJ whole genome shotgun (WGS) entry which is preliminary data.</text>
</comment>
<evidence type="ECO:0000313" key="1">
    <source>
        <dbReference type="EMBL" id="MEX3934806.1"/>
    </source>
</evidence>
<evidence type="ECO:0000313" key="2">
    <source>
        <dbReference type="Proteomes" id="UP001558850"/>
    </source>
</evidence>
<gene>
    <name evidence="1" type="ORF">AB4Y32_23965</name>
</gene>
<protein>
    <submittedName>
        <fullName evidence="1">Uncharacterized protein</fullName>
    </submittedName>
</protein>
<accession>A0ACC6U5A7</accession>
<organism evidence="1 2">
    <name type="scientific">Paraburkholderia phymatum</name>
    <dbReference type="NCBI Taxonomy" id="148447"/>
    <lineage>
        <taxon>Bacteria</taxon>
        <taxon>Pseudomonadati</taxon>
        <taxon>Pseudomonadota</taxon>
        <taxon>Betaproteobacteria</taxon>
        <taxon>Burkholderiales</taxon>
        <taxon>Burkholderiaceae</taxon>
        <taxon>Paraburkholderia</taxon>
    </lineage>
</organism>